<sequence length="102" mass="11711">MSKFIFGTAPVRCIGMRRVQGVKTEAERSAKYVTEAECRKEHSHLHMMTRRLFSMILYSDVFVEEEELPKMKLSNLLLGSSFRHMKAETATDITMAANIIRA</sequence>
<evidence type="ECO:0000313" key="2">
    <source>
        <dbReference type="Proteomes" id="UP000254263"/>
    </source>
</evidence>
<dbReference type="EMBL" id="UGTI01000001">
    <property type="protein sequence ID" value="SUB78498.1"/>
    <property type="molecule type" value="Genomic_DNA"/>
</dbReference>
<proteinExistence type="predicted"/>
<name>A0A379DJE1_9PORP</name>
<dbReference type="Proteomes" id="UP000254263">
    <property type="component" value="Unassembled WGS sequence"/>
</dbReference>
<dbReference type="AlphaFoldDB" id="A0A379DJE1"/>
<gene>
    <name evidence="1" type="ORF">NCTC13100_01674</name>
</gene>
<organism evidence="1 2">
    <name type="scientific">Porphyromonas macacae</name>
    <dbReference type="NCBI Taxonomy" id="28115"/>
    <lineage>
        <taxon>Bacteria</taxon>
        <taxon>Pseudomonadati</taxon>
        <taxon>Bacteroidota</taxon>
        <taxon>Bacteroidia</taxon>
        <taxon>Bacteroidales</taxon>
        <taxon>Porphyromonadaceae</taxon>
        <taxon>Porphyromonas</taxon>
    </lineage>
</organism>
<reference evidence="1 2" key="1">
    <citation type="submission" date="2018-06" db="EMBL/GenBank/DDBJ databases">
        <authorList>
            <consortium name="Pathogen Informatics"/>
            <person name="Doyle S."/>
        </authorList>
    </citation>
    <scope>NUCLEOTIDE SEQUENCE [LARGE SCALE GENOMIC DNA]</scope>
    <source>
        <strain evidence="1 2">NCTC13100</strain>
    </source>
</reference>
<accession>A0A379DJE1</accession>
<evidence type="ECO:0000313" key="1">
    <source>
        <dbReference type="EMBL" id="SUB78498.1"/>
    </source>
</evidence>
<protein>
    <submittedName>
        <fullName evidence="1">Uncharacterized protein</fullName>
    </submittedName>
</protein>